<proteinExistence type="predicted"/>
<dbReference type="Proteomes" id="UP000053593">
    <property type="component" value="Unassembled WGS sequence"/>
</dbReference>
<dbReference type="PANTHER" id="PTHR31912:SF34">
    <property type="entry name" value="NOTOCHORD-RELATED PROTEIN"/>
    <property type="match status" value="1"/>
</dbReference>
<name>A0A0D0BY72_9AGAR</name>
<sequence>MCGVRLRIPSLPADNPQQAEEASQAGGNANHLCQKCEVGGAYEVTASDEGYHALFDDAVRQMQTNTGTKDKVAQYWIDILLEKAKIFKRENPDKSQDEITMELLGWLRDQPDLDPTQDTPVEILHTILLGIVKYVWHLFHTSLTDAQKSLFYNNNLIGKHFKTLMQTMAFHVHSLVTLDHFNLIQSVDELGAMLWVHEISNMDMYLDDLKILIGNTLDAFAAVDAAKIINKVKLHLLTHIIPDICHFGPIIQNSTEQWPGSKP</sequence>
<evidence type="ECO:0000313" key="1">
    <source>
        <dbReference type="EMBL" id="KIK50367.1"/>
    </source>
</evidence>
<dbReference type="PANTHER" id="PTHR31912">
    <property type="entry name" value="IP13529P"/>
    <property type="match status" value="1"/>
</dbReference>
<organism evidence="1 2">
    <name type="scientific">Collybiopsis luxurians FD-317 M1</name>
    <dbReference type="NCBI Taxonomy" id="944289"/>
    <lineage>
        <taxon>Eukaryota</taxon>
        <taxon>Fungi</taxon>
        <taxon>Dikarya</taxon>
        <taxon>Basidiomycota</taxon>
        <taxon>Agaricomycotina</taxon>
        <taxon>Agaricomycetes</taxon>
        <taxon>Agaricomycetidae</taxon>
        <taxon>Agaricales</taxon>
        <taxon>Marasmiineae</taxon>
        <taxon>Omphalotaceae</taxon>
        <taxon>Collybiopsis</taxon>
        <taxon>Collybiopsis luxurians</taxon>
    </lineage>
</organism>
<gene>
    <name evidence="1" type="ORF">GYMLUDRAFT_78518</name>
</gene>
<evidence type="ECO:0000313" key="2">
    <source>
        <dbReference type="Proteomes" id="UP000053593"/>
    </source>
</evidence>
<protein>
    <submittedName>
        <fullName evidence="1">Uncharacterized protein</fullName>
    </submittedName>
</protein>
<dbReference type="HOGENOM" id="CLU_004591_0_2_1"/>
<dbReference type="AlphaFoldDB" id="A0A0D0BY72"/>
<dbReference type="EMBL" id="KN834906">
    <property type="protein sequence ID" value="KIK50367.1"/>
    <property type="molecule type" value="Genomic_DNA"/>
</dbReference>
<keyword evidence="2" id="KW-1185">Reference proteome</keyword>
<dbReference type="OrthoDB" id="2506088at2759"/>
<accession>A0A0D0BY72</accession>
<reference evidence="1 2" key="1">
    <citation type="submission" date="2014-04" db="EMBL/GenBank/DDBJ databases">
        <title>Evolutionary Origins and Diversification of the Mycorrhizal Mutualists.</title>
        <authorList>
            <consortium name="DOE Joint Genome Institute"/>
            <consortium name="Mycorrhizal Genomics Consortium"/>
            <person name="Kohler A."/>
            <person name="Kuo A."/>
            <person name="Nagy L.G."/>
            <person name="Floudas D."/>
            <person name="Copeland A."/>
            <person name="Barry K.W."/>
            <person name="Cichocki N."/>
            <person name="Veneault-Fourrey C."/>
            <person name="LaButti K."/>
            <person name="Lindquist E.A."/>
            <person name="Lipzen A."/>
            <person name="Lundell T."/>
            <person name="Morin E."/>
            <person name="Murat C."/>
            <person name="Riley R."/>
            <person name="Ohm R."/>
            <person name="Sun H."/>
            <person name="Tunlid A."/>
            <person name="Henrissat B."/>
            <person name="Grigoriev I.V."/>
            <person name="Hibbett D.S."/>
            <person name="Martin F."/>
        </authorList>
    </citation>
    <scope>NUCLEOTIDE SEQUENCE [LARGE SCALE GENOMIC DNA]</scope>
    <source>
        <strain evidence="1 2">FD-317 M1</strain>
    </source>
</reference>